<comment type="caution">
    <text evidence="1">The sequence shown here is derived from an EMBL/GenBank/DDBJ whole genome shotgun (WGS) entry which is preliminary data.</text>
</comment>
<keyword evidence="2" id="KW-1185">Reference proteome</keyword>
<sequence length="110" mass="12157">MFTAAYGIGSREVVQGFGNKFVPISSPLACSCLKLPLFVLLLKLGSKSFSLSVPPACEGRVPENTIWEKEIEHLLGPMRERTGFGNKFALVGEDVMACVIFPRLRARDIW</sequence>
<reference evidence="1 2" key="1">
    <citation type="submission" date="2021-07" db="EMBL/GenBank/DDBJ databases">
        <title>The Aristolochia fimbriata genome: insights into angiosperm evolution, floral development and chemical biosynthesis.</title>
        <authorList>
            <person name="Jiao Y."/>
        </authorList>
    </citation>
    <scope>NUCLEOTIDE SEQUENCE [LARGE SCALE GENOMIC DNA]</scope>
    <source>
        <strain evidence="1">IBCAS-2021</strain>
        <tissue evidence="1">Leaf</tissue>
    </source>
</reference>
<dbReference type="EMBL" id="JAINDJ010000006">
    <property type="protein sequence ID" value="KAG9445346.1"/>
    <property type="molecule type" value="Genomic_DNA"/>
</dbReference>
<dbReference type="Proteomes" id="UP000825729">
    <property type="component" value="Unassembled WGS sequence"/>
</dbReference>
<dbReference type="AlphaFoldDB" id="A0AAV7EBX7"/>
<gene>
    <name evidence="1" type="ORF">H6P81_016686</name>
</gene>
<name>A0AAV7EBX7_ARIFI</name>
<organism evidence="1 2">
    <name type="scientific">Aristolochia fimbriata</name>
    <name type="common">White veined hardy Dutchman's pipe vine</name>
    <dbReference type="NCBI Taxonomy" id="158543"/>
    <lineage>
        <taxon>Eukaryota</taxon>
        <taxon>Viridiplantae</taxon>
        <taxon>Streptophyta</taxon>
        <taxon>Embryophyta</taxon>
        <taxon>Tracheophyta</taxon>
        <taxon>Spermatophyta</taxon>
        <taxon>Magnoliopsida</taxon>
        <taxon>Magnoliidae</taxon>
        <taxon>Piperales</taxon>
        <taxon>Aristolochiaceae</taxon>
        <taxon>Aristolochia</taxon>
    </lineage>
</organism>
<protein>
    <submittedName>
        <fullName evidence="1">Uncharacterized protein</fullName>
    </submittedName>
</protein>
<evidence type="ECO:0000313" key="1">
    <source>
        <dbReference type="EMBL" id="KAG9445346.1"/>
    </source>
</evidence>
<proteinExistence type="predicted"/>
<evidence type="ECO:0000313" key="2">
    <source>
        <dbReference type="Proteomes" id="UP000825729"/>
    </source>
</evidence>
<accession>A0AAV7EBX7</accession>